<dbReference type="Gene3D" id="3.40.50.300">
    <property type="entry name" value="P-loop containing nucleotide triphosphate hydrolases"/>
    <property type="match status" value="1"/>
</dbReference>
<feature type="domain" description="G" evidence="4">
    <location>
        <begin position="50"/>
        <end position="115"/>
    </location>
</feature>
<keyword evidence="6" id="KW-1185">Reference proteome</keyword>
<accession>A0A292Q6H0</accession>
<feature type="region of interest" description="Disordered" evidence="2">
    <location>
        <begin position="445"/>
        <end position="538"/>
    </location>
</feature>
<feature type="coiled-coil region" evidence="1">
    <location>
        <begin position="314"/>
        <end position="383"/>
    </location>
</feature>
<evidence type="ECO:0000256" key="3">
    <source>
        <dbReference type="SAM" id="Phobius"/>
    </source>
</evidence>
<dbReference type="Pfam" id="PF01926">
    <property type="entry name" value="MMR_HSR1"/>
    <property type="match status" value="1"/>
</dbReference>
<evidence type="ECO:0000259" key="4">
    <source>
        <dbReference type="Pfam" id="PF01926"/>
    </source>
</evidence>
<reference evidence="5" key="1">
    <citation type="submission" date="2015-10" db="EMBL/GenBank/DDBJ databases">
        <authorList>
            <person name="Regsiter A."/>
            <person name="william w."/>
        </authorList>
    </citation>
    <scope>NUCLEOTIDE SEQUENCE</scope>
    <source>
        <strain evidence="5">Montdore</strain>
    </source>
</reference>
<protein>
    <recommendedName>
        <fullName evidence="4">G domain-containing protein</fullName>
    </recommendedName>
</protein>
<feature type="compositionally biased region" description="Pro residues" evidence="2">
    <location>
        <begin position="1"/>
        <end position="16"/>
    </location>
</feature>
<dbReference type="EMBL" id="LN890958">
    <property type="protein sequence ID" value="CUS14528.1"/>
    <property type="molecule type" value="Genomic_DNA"/>
</dbReference>
<feature type="compositionally biased region" description="Basic residues" evidence="2">
    <location>
        <begin position="495"/>
        <end position="507"/>
    </location>
</feature>
<evidence type="ECO:0000313" key="5">
    <source>
        <dbReference type="EMBL" id="CUS14528.1"/>
    </source>
</evidence>
<dbReference type="AlphaFoldDB" id="A0A292Q6H0"/>
<dbReference type="SUPFAM" id="SSF52540">
    <property type="entry name" value="P-loop containing nucleoside triphosphate hydrolases"/>
    <property type="match status" value="1"/>
</dbReference>
<dbReference type="GO" id="GO:0005525">
    <property type="term" value="F:GTP binding"/>
    <property type="evidence" value="ECO:0007669"/>
    <property type="project" value="InterPro"/>
</dbReference>
<gene>
    <name evidence="5" type="ORF">GSTUAT00001405001</name>
</gene>
<sequence>MTKLHNPPPPPPPSPMEPRTSRRREPEIVESDHEEEYPTDLEVQPCIPIIFVMGISGAGKSSFIKTLGGRDSRMEPPVTSASESATHEVGVYKVVLDGQEMLLVDTPGFEDNKTSNLETLRKICEYIVGIANNAVCNIHGAVYVHNIATSRWLSGDKRTWSILEALCGDGAMGNVVVTTTRWPVDYEEEDYEQNEKRNLEEYWGGVLGTVRLAKNDVQNSRTIIRMLLGVRPNTFQVEWELSHGNTPSDTSAGRIAITEGEEALSKAEREREYALAELGLVASQFEPAQPHNAPRPTPPPPRPPPPPDMRAQDAANFKKDIEALKQRIESAIQANYSQLEKIKGSEKNLQGELQQVQASIKEKQKLLKEYRRIRRKIESSDADKLKGAMNAMRNPIPTQKINLLGMLLVGGTVIVEMGSMNFPFYGFVGLGGLLLYNGVRGMMPKNADHTPKRDSQASQKATQTSGMEGQIPTINMEEGVGLNDGGDGDDERVERRRARARMKARKVKPTDTKGGAPPEKPPPPTVQRRSSWFSFWWA</sequence>
<dbReference type="Proteomes" id="UP001412239">
    <property type="component" value="Unassembled WGS sequence"/>
</dbReference>
<evidence type="ECO:0000313" key="6">
    <source>
        <dbReference type="Proteomes" id="UP001412239"/>
    </source>
</evidence>
<feature type="region of interest" description="Disordered" evidence="2">
    <location>
        <begin position="1"/>
        <end position="38"/>
    </location>
</feature>
<feature type="transmembrane region" description="Helical" evidence="3">
    <location>
        <begin position="424"/>
        <end position="443"/>
    </location>
</feature>
<feature type="compositionally biased region" description="Pro residues" evidence="2">
    <location>
        <begin position="293"/>
        <end position="308"/>
    </location>
</feature>
<feature type="compositionally biased region" description="Polar residues" evidence="2">
    <location>
        <begin position="456"/>
        <end position="467"/>
    </location>
</feature>
<keyword evidence="3" id="KW-0472">Membrane</keyword>
<organism evidence="5 6">
    <name type="scientific">Tuber aestivum</name>
    <name type="common">summer truffle</name>
    <dbReference type="NCBI Taxonomy" id="59557"/>
    <lineage>
        <taxon>Eukaryota</taxon>
        <taxon>Fungi</taxon>
        <taxon>Dikarya</taxon>
        <taxon>Ascomycota</taxon>
        <taxon>Pezizomycotina</taxon>
        <taxon>Pezizomycetes</taxon>
        <taxon>Pezizales</taxon>
        <taxon>Tuberaceae</taxon>
        <taxon>Tuber</taxon>
    </lineage>
</organism>
<dbReference type="CDD" id="cd00882">
    <property type="entry name" value="Ras_like_GTPase"/>
    <property type="match status" value="1"/>
</dbReference>
<evidence type="ECO:0000256" key="1">
    <source>
        <dbReference type="SAM" id="Coils"/>
    </source>
</evidence>
<feature type="compositionally biased region" description="Basic and acidic residues" evidence="2">
    <location>
        <begin position="446"/>
        <end position="455"/>
    </location>
</feature>
<evidence type="ECO:0000256" key="2">
    <source>
        <dbReference type="SAM" id="MobiDB-lite"/>
    </source>
</evidence>
<proteinExistence type="predicted"/>
<feature type="compositionally biased region" description="Basic and acidic residues" evidence="2">
    <location>
        <begin position="19"/>
        <end position="31"/>
    </location>
</feature>
<feature type="region of interest" description="Disordered" evidence="2">
    <location>
        <begin position="287"/>
        <end position="312"/>
    </location>
</feature>
<dbReference type="InterPro" id="IPR006073">
    <property type="entry name" value="GTP-bd"/>
</dbReference>
<dbReference type="InterPro" id="IPR027417">
    <property type="entry name" value="P-loop_NTPase"/>
</dbReference>
<keyword evidence="1" id="KW-0175">Coiled coil</keyword>
<keyword evidence="3" id="KW-0812">Transmembrane</keyword>
<keyword evidence="3" id="KW-1133">Transmembrane helix</keyword>
<name>A0A292Q6H0_9PEZI</name>
<feature type="compositionally biased region" description="Polar residues" evidence="2">
    <location>
        <begin position="527"/>
        <end position="538"/>
    </location>
</feature>